<dbReference type="PANTHER" id="PTHR48043:SF145">
    <property type="entry name" value="FI06409P-RELATED"/>
    <property type="match status" value="1"/>
</dbReference>
<evidence type="ECO:0000256" key="1">
    <source>
        <dbReference type="ARBA" id="ARBA00009995"/>
    </source>
</evidence>
<proteinExistence type="inferred from homology"/>
<dbReference type="AlphaFoldDB" id="A0A1S3J447"/>
<dbReference type="OrthoDB" id="5835829at2759"/>
<accession>A0A1S3J447</accession>
<dbReference type="RefSeq" id="XP_013405053.1">
    <property type="nucleotide sequence ID" value="XM_013549599.1"/>
</dbReference>
<dbReference type="InterPro" id="IPR002213">
    <property type="entry name" value="UDP_glucos_trans"/>
</dbReference>
<dbReference type="GeneID" id="106169929"/>
<reference evidence="5" key="1">
    <citation type="submission" date="2025-08" db="UniProtKB">
        <authorList>
            <consortium name="RefSeq"/>
        </authorList>
    </citation>
    <scope>IDENTIFICATION</scope>
    <source>
        <tissue evidence="5">Gonads</tissue>
    </source>
</reference>
<dbReference type="InParanoid" id="A0A1S3J447"/>
<keyword evidence="4" id="KW-1185">Reference proteome</keyword>
<dbReference type="Proteomes" id="UP000085678">
    <property type="component" value="Unplaced"/>
</dbReference>
<sequence length="223" mass="25931">MPELQINKGGELDLNRSLHYIEKDVMPFMRQVDEMDFTLCEVLLSSSNLLDRLRDGKFDLLFFDFGNVGSGPIINEYLGIPSISYSNYGFMETWTIFKQSTFYSFTPGVFSPFSDNMTFWERVQNTDMLLDMEKWAGGRIDHIEKMKAKYLPNNNWPYAKHSYERVSLMIAANVNFAFDYPRSVMPHVIPISGLLWTPPKPLSKSMKYDTMELFTFSLMLLTI</sequence>
<evidence type="ECO:0000313" key="4">
    <source>
        <dbReference type="Proteomes" id="UP000085678"/>
    </source>
</evidence>
<dbReference type="Pfam" id="PF00201">
    <property type="entry name" value="UDPGT"/>
    <property type="match status" value="1"/>
</dbReference>
<gene>
    <name evidence="5" type="primary">LOC106169929</name>
</gene>
<protein>
    <submittedName>
        <fullName evidence="5">UDP-glucuronosyltransferase 1-5-like</fullName>
    </submittedName>
</protein>
<evidence type="ECO:0000313" key="5">
    <source>
        <dbReference type="RefSeq" id="XP_013405053.1"/>
    </source>
</evidence>
<dbReference type="KEGG" id="lak:106169929"/>
<evidence type="ECO:0000256" key="2">
    <source>
        <dbReference type="ARBA" id="ARBA00022676"/>
    </source>
</evidence>
<evidence type="ECO:0000256" key="3">
    <source>
        <dbReference type="ARBA" id="ARBA00022679"/>
    </source>
</evidence>
<name>A0A1S3J447_LINAN</name>
<dbReference type="InterPro" id="IPR050271">
    <property type="entry name" value="UDP-glycosyltransferase"/>
</dbReference>
<keyword evidence="2" id="KW-0328">Glycosyltransferase</keyword>
<keyword evidence="3" id="KW-0808">Transferase</keyword>
<dbReference type="PANTHER" id="PTHR48043">
    <property type="entry name" value="EG:EG0003.4 PROTEIN-RELATED"/>
    <property type="match status" value="1"/>
</dbReference>
<organism evidence="4 5">
    <name type="scientific">Lingula anatina</name>
    <name type="common">Brachiopod</name>
    <name type="synonym">Lingula unguis</name>
    <dbReference type="NCBI Taxonomy" id="7574"/>
    <lineage>
        <taxon>Eukaryota</taxon>
        <taxon>Metazoa</taxon>
        <taxon>Spiralia</taxon>
        <taxon>Lophotrochozoa</taxon>
        <taxon>Brachiopoda</taxon>
        <taxon>Linguliformea</taxon>
        <taxon>Lingulata</taxon>
        <taxon>Lingulida</taxon>
        <taxon>Linguloidea</taxon>
        <taxon>Lingulidae</taxon>
        <taxon>Lingula</taxon>
    </lineage>
</organism>
<dbReference type="SUPFAM" id="SSF53756">
    <property type="entry name" value="UDP-Glycosyltransferase/glycogen phosphorylase"/>
    <property type="match status" value="1"/>
</dbReference>
<dbReference type="GO" id="GO:0008194">
    <property type="term" value="F:UDP-glycosyltransferase activity"/>
    <property type="evidence" value="ECO:0007669"/>
    <property type="project" value="InterPro"/>
</dbReference>
<comment type="similarity">
    <text evidence="1">Belongs to the UDP-glycosyltransferase family.</text>
</comment>